<name>A0AAE4MF85_9EURY</name>
<dbReference type="AlphaFoldDB" id="A0AAE4MF85"/>
<evidence type="ECO:0000313" key="3">
    <source>
        <dbReference type="Proteomes" id="UP001283212"/>
    </source>
</evidence>
<dbReference type="Proteomes" id="UP001283212">
    <property type="component" value="Unassembled WGS sequence"/>
</dbReference>
<feature type="region of interest" description="Disordered" evidence="1">
    <location>
        <begin position="17"/>
        <end position="43"/>
    </location>
</feature>
<feature type="compositionally biased region" description="Low complexity" evidence="1">
    <location>
        <begin position="106"/>
        <end position="117"/>
    </location>
</feature>
<organism evidence="2 3">
    <name type="scientific">Methanorbis rubei</name>
    <dbReference type="NCBI Taxonomy" id="3028300"/>
    <lineage>
        <taxon>Archaea</taxon>
        <taxon>Methanobacteriati</taxon>
        <taxon>Methanobacteriota</taxon>
        <taxon>Stenosarchaea group</taxon>
        <taxon>Methanomicrobia</taxon>
        <taxon>Methanomicrobiales</taxon>
        <taxon>Methanocorpusculaceae</taxon>
        <taxon>Methanorbis</taxon>
    </lineage>
</organism>
<feature type="compositionally biased region" description="Low complexity" evidence="1">
    <location>
        <begin position="27"/>
        <end position="36"/>
    </location>
</feature>
<dbReference type="EMBL" id="JAWDKB010000004">
    <property type="protein sequence ID" value="MDV0443887.1"/>
    <property type="molecule type" value="Genomic_DNA"/>
</dbReference>
<dbReference type="Pfam" id="PF24362">
    <property type="entry name" value="DUF7518"/>
    <property type="match status" value="1"/>
</dbReference>
<protein>
    <submittedName>
        <fullName evidence="2">Uncharacterized protein</fullName>
    </submittedName>
</protein>
<feature type="compositionally biased region" description="Basic and acidic residues" evidence="1">
    <location>
        <begin position="17"/>
        <end position="26"/>
    </location>
</feature>
<keyword evidence="3" id="KW-1185">Reference proteome</keyword>
<accession>A0AAE4MF85</accession>
<dbReference type="InterPro" id="IPR055940">
    <property type="entry name" value="DUF7518"/>
</dbReference>
<reference evidence="2 3" key="1">
    <citation type="submission" date="2023-06" db="EMBL/GenBank/DDBJ databases">
        <title>Genome sequence of Methancorpusculaceae sp. Cs1.</title>
        <authorList>
            <person name="Protasov E."/>
            <person name="Platt K."/>
            <person name="Poehlein A."/>
            <person name="Daniel R."/>
            <person name="Brune A."/>
        </authorList>
    </citation>
    <scope>NUCLEOTIDE SEQUENCE [LARGE SCALE GENOMIC DNA]</scope>
    <source>
        <strain evidence="2 3">Cs1</strain>
    </source>
</reference>
<evidence type="ECO:0000313" key="2">
    <source>
        <dbReference type="EMBL" id="MDV0443887.1"/>
    </source>
</evidence>
<evidence type="ECO:0000256" key="1">
    <source>
        <dbReference type="SAM" id="MobiDB-lite"/>
    </source>
</evidence>
<comment type="caution">
    <text evidence="2">The sequence shown here is derived from an EMBL/GenBank/DDBJ whole genome shotgun (WGS) entry which is preliminary data.</text>
</comment>
<gene>
    <name evidence="2" type="ORF">McpCs1_12700</name>
</gene>
<proteinExistence type="predicted"/>
<sequence>MDTRMKFLEHELAEQEREMNIKHEAGADASASSAKSENTEALERKVRELDAMVKGLTEEMLDLKSVTRKLTMQLEEMRGGQSRVQAESRFGQKKPEEQATEISRGTAAPPASAHTAPVRAVPGRRPAVAEEEPATANRAVPQRSTQPAAPVRAGAATSRHTISSPTPERMPEPEPEVPVEQLKAGQFEYVMQPDGTIQKRKKTTDHSVIIAGTGYNPGHTSRSAAIRPDSDAVIEAAEDDAITDDAKNRR</sequence>
<feature type="region of interest" description="Disordered" evidence="1">
    <location>
        <begin position="75"/>
        <end position="179"/>
    </location>
</feature>